<evidence type="ECO:0000313" key="8">
    <source>
        <dbReference type="Proteomes" id="UP000763641"/>
    </source>
</evidence>
<comment type="caution">
    <text evidence="7">The sequence shown here is derived from an EMBL/GenBank/DDBJ whole genome shotgun (WGS) entry which is preliminary data.</text>
</comment>
<evidence type="ECO:0000256" key="2">
    <source>
        <dbReference type="ARBA" id="ARBA00012438"/>
    </source>
</evidence>
<sequence length="444" mass="46566">MTAAVAHAVIDLDGLLVSADPAIASLNRRAGGAEGQMLAVPQLATVARLARRLGIVVARRVVVADDESDVALWVRAQPEGGQVRLAASGWGETPAWAPIDDVPDAVPGDGRWRWETDATLRLTFVSLDAGTLYGFDPLGMLGKPLSALFGFAENADGAMPILDALARRRVLKGQAAELKPNGRLVVLSARPRVDALGEFAGLVGTVAEGGEPVAVDVEETLPASFTRGLDRALRGPLARIVANADSIHAQADGPITPGYADYAADIASAGRHLLSLVDDLVDLQAIERAEFRPTIESIDLADVARRAAGLLTVRADMAGVAIDRPRFDDTVPALGDFRRALQILVNLVGNAVRYTDSGGNVRVETAVVGDRAQVTVIDAGKGIAPEDQARIFDKFERVDPTEPGGNGLGLFIARRLARAMGGDLTVASVPGEGAQFTLSLPAEL</sequence>
<dbReference type="SUPFAM" id="SSF55874">
    <property type="entry name" value="ATPase domain of HSP90 chaperone/DNA topoisomerase II/histidine kinase"/>
    <property type="match status" value="1"/>
</dbReference>
<keyword evidence="3" id="KW-0808">Transferase</keyword>
<gene>
    <name evidence="7" type="ORF">ILT43_02380</name>
</gene>
<dbReference type="SMART" id="SM00387">
    <property type="entry name" value="HATPase_c"/>
    <property type="match status" value="1"/>
</dbReference>
<dbReference type="PROSITE" id="PS50109">
    <property type="entry name" value="HIS_KIN"/>
    <property type="match status" value="1"/>
</dbReference>
<accession>A0ABS2D512</accession>
<dbReference type="EC" id="2.7.13.3" evidence="2"/>
<dbReference type="PANTHER" id="PTHR43711">
    <property type="entry name" value="TWO-COMPONENT HISTIDINE KINASE"/>
    <property type="match status" value="1"/>
</dbReference>
<dbReference type="Gene3D" id="1.10.287.130">
    <property type="match status" value="1"/>
</dbReference>
<evidence type="ECO:0000256" key="1">
    <source>
        <dbReference type="ARBA" id="ARBA00000085"/>
    </source>
</evidence>
<keyword evidence="4 7" id="KW-0418">Kinase</keyword>
<evidence type="ECO:0000256" key="5">
    <source>
        <dbReference type="ARBA" id="ARBA00023012"/>
    </source>
</evidence>
<dbReference type="GO" id="GO:0016301">
    <property type="term" value="F:kinase activity"/>
    <property type="evidence" value="ECO:0007669"/>
    <property type="project" value="UniProtKB-KW"/>
</dbReference>
<name>A0ABS2D512_9SPHN</name>
<dbReference type="EMBL" id="JAFEMC010000001">
    <property type="protein sequence ID" value="MBM6575204.1"/>
    <property type="molecule type" value="Genomic_DNA"/>
</dbReference>
<dbReference type="InterPro" id="IPR036097">
    <property type="entry name" value="HisK_dim/P_sf"/>
</dbReference>
<dbReference type="InterPro" id="IPR005467">
    <property type="entry name" value="His_kinase_dom"/>
</dbReference>
<feature type="domain" description="Histidine kinase" evidence="6">
    <location>
        <begin position="228"/>
        <end position="444"/>
    </location>
</feature>
<dbReference type="InterPro" id="IPR004358">
    <property type="entry name" value="Sig_transdc_His_kin-like_C"/>
</dbReference>
<dbReference type="InterPro" id="IPR050736">
    <property type="entry name" value="Sensor_HK_Regulatory"/>
</dbReference>
<reference evidence="7 8" key="1">
    <citation type="submission" date="2020-12" db="EMBL/GenBank/DDBJ databases">
        <title>Sphingomonas sp.</title>
        <authorList>
            <person name="Kim M.K."/>
        </authorList>
    </citation>
    <scope>NUCLEOTIDE SEQUENCE [LARGE SCALE GENOMIC DNA]</scope>
    <source>
        <strain evidence="7 8">BT552</strain>
    </source>
</reference>
<keyword evidence="5" id="KW-0902">Two-component regulatory system</keyword>
<dbReference type="Proteomes" id="UP000763641">
    <property type="component" value="Unassembled WGS sequence"/>
</dbReference>
<comment type="catalytic activity">
    <reaction evidence="1">
        <text>ATP + protein L-histidine = ADP + protein N-phospho-L-histidine.</text>
        <dbReference type="EC" id="2.7.13.3"/>
    </reaction>
</comment>
<dbReference type="InterPro" id="IPR003594">
    <property type="entry name" value="HATPase_dom"/>
</dbReference>
<dbReference type="InterPro" id="IPR036890">
    <property type="entry name" value="HATPase_C_sf"/>
</dbReference>
<evidence type="ECO:0000256" key="3">
    <source>
        <dbReference type="ARBA" id="ARBA00022679"/>
    </source>
</evidence>
<evidence type="ECO:0000313" key="7">
    <source>
        <dbReference type="EMBL" id="MBM6575204.1"/>
    </source>
</evidence>
<organism evidence="7 8">
    <name type="scientific">Sphingomonas longa</name>
    <dbReference type="NCBI Taxonomy" id="2778730"/>
    <lineage>
        <taxon>Bacteria</taxon>
        <taxon>Pseudomonadati</taxon>
        <taxon>Pseudomonadota</taxon>
        <taxon>Alphaproteobacteria</taxon>
        <taxon>Sphingomonadales</taxon>
        <taxon>Sphingomonadaceae</taxon>
        <taxon>Sphingomonas</taxon>
    </lineage>
</organism>
<evidence type="ECO:0000256" key="4">
    <source>
        <dbReference type="ARBA" id="ARBA00022777"/>
    </source>
</evidence>
<proteinExistence type="predicted"/>
<dbReference type="Gene3D" id="3.30.565.10">
    <property type="entry name" value="Histidine kinase-like ATPase, C-terminal domain"/>
    <property type="match status" value="1"/>
</dbReference>
<dbReference type="PRINTS" id="PR00344">
    <property type="entry name" value="BCTRLSENSOR"/>
</dbReference>
<keyword evidence="8" id="KW-1185">Reference proteome</keyword>
<dbReference type="SUPFAM" id="SSF47384">
    <property type="entry name" value="Homodimeric domain of signal transducing histidine kinase"/>
    <property type="match status" value="1"/>
</dbReference>
<dbReference type="RefSeq" id="WP_204193862.1">
    <property type="nucleotide sequence ID" value="NZ_JAFEMC010000001.1"/>
</dbReference>
<protein>
    <recommendedName>
        <fullName evidence="2">histidine kinase</fullName>
        <ecNumber evidence="2">2.7.13.3</ecNumber>
    </recommendedName>
</protein>
<dbReference type="PANTHER" id="PTHR43711:SF1">
    <property type="entry name" value="HISTIDINE KINASE 1"/>
    <property type="match status" value="1"/>
</dbReference>
<evidence type="ECO:0000259" key="6">
    <source>
        <dbReference type="PROSITE" id="PS50109"/>
    </source>
</evidence>
<dbReference type="Pfam" id="PF02518">
    <property type="entry name" value="HATPase_c"/>
    <property type="match status" value="1"/>
</dbReference>